<dbReference type="Pfam" id="PF13193">
    <property type="entry name" value="AMP-binding_C"/>
    <property type="match status" value="1"/>
</dbReference>
<dbReference type="PANTHER" id="PTHR43201:SF8">
    <property type="entry name" value="ACYL-COA SYNTHETASE FAMILY MEMBER 3"/>
    <property type="match status" value="1"/>
</dbReference>
<evidence type="ECO:0000256" key="2">
    <source>
        <dbReference type="ARBA" id="ARBA00022598"/>
    </source>
</evidence>
<comment type="caution">
    <text evidence="4">The sequence shown here is derived from an EMBL/GenBank/DDBJ whole genome shotgun (WGS) entry which is preliminary data.</text>
</comment>
<name>A0A8S3G149_9BILA</name>
<comment type="similarity">
    <text evidence="1">Belongs to the ATP-dependent AMP-binding enzyme family.</text>
</comment>
<organism evidence="4 5">
    <name type="scientific">Rotaria magnacalcarata</name>
    <dbReference type="NCBI Taxonomy" id="392030"/>
    <lineage>
        <taxon>Eukaryota</taxon>
        <taxon>Metazoa</taxon>
        <taxon>Spiralia</taxon>
        <taxon>Gnathifera</taxon>
        <taxon>Rotifera</taxon>
        <taxon>Eurotatoria</taxon>
        <taxon>Bdelloidea</taxon>
        <taxon>Philodinida</taxon>
        <taxon>Philodinidae</taxon>
        <taxon>Rotaria</taxon>
    </lineage>
</organism>
<dbReference type="Gene3D" id="3.30.300.30">
    <property type="match status" value="1"/>
</dbReference>
<feature type="non-terminal residue" evidence="4">
    <location>
        <position position="1"/>
    </location>
</feature>
<dbReference type="AlphaFoldDB" id="A0A8S3G149"/>
<evidence type="ECO:0000313" key="5">
    <source>
        <dbReference type="Proteomes" id="UP000681720"/>
    </source>
</evidence>
<evidence type="ECO:0000256" key="1">
    <source>
        <dbReference type="ARBA" id="ARBA00006432"/>
    </source>
</evidence>
<keyword evidence="2" id="KW-0436">Ligase</keyword>
<gene>
    <name evidence="4" type="ORF">GIL414_LOCUS64779</name>
</gene>
<dbReference type="GO" id="GO:0006631">
    <property type="term" value="P:fatty acid metabolic process"/>
    <property type="evidence" value="ECO:0007669"/>
    <property type="project" value="TreeGrafter"/>
</dbReference>
<dbReference type="Gene3D" id="2.30.38.10">
    <property type="entry name" value="Luciferase, Domain 3"/>
    <property type="match status" value="1"/>
</dbReference>
<dbReference type="InterPro" id="IPR045851">
    <property type="entry name" value="AMP-bd_C_sf"/>
</dbReference>
<dbReference type="PANTHER" id="PTHR43201">
    <property type="entry name" value="ACYL-COA SYNTHETASE"/>
    <property type="match status" value="1"/>
</dbReference>
<reference evidence="4" key="1">
    <citation type="submission" date="2021-02" db="EMBL/GenBank/DDBJ databases">
        <authorList>
            <person name="Nowell W R."/>
        </authorList>
    </citation>
    <scope>NUCLEOTIDE SEQUENCE</scope>
</reference>
<evidence type="ECO:0000259" key="3">
    <source>
        <dbReference type="Pfam" id="PF13193"/>
    </source>
</evidence>
<dbReference type="GO" id="GO:0031956">
    <property type="term" value="F:medium-chain fatty acid-CoA ligase activity"/>
    <property type="evidence" value="ECO:0007669"/>
    <property type="project" value="TreeGrafter"/>
</dbReference>
<dbReference type="InterPro" id="IPR025110">
    <property type="entry name" value="AMP-bd_C"/>
</dbReference>
<feature type="domain" description="AMP-binding enzyme C-terminal" evidence="3">
    <location>
        <begin position="122"/>
        <end position="199"/>
    </location>
</feature>
<dbReference type="FunFam" id="3.30.300.30:FF:000008">
    <property type="entry name" value="2,3-dihydroxybenzoate-AMP ligase"/>
    <property type="match status" value="1"/>
</dbReference>
<dbReference type="SUPFAM" id="SSF56801">
    <property type="entry name" value="Acetyl-CoA synthetase-like"/>
    <property type="match status" value="1"/>
</dbReference>
<sequence length="218" mass="24729">LEGNKLAGRVGLPMPDLKVRLVQKDDNNKDKIVAEATYDKVDIFQEEKDGKVQGEVYVKGPTIFKYYFNKEEATRKAFDSEGYYIMGDMAEYDKQNNTFRILGRSSVDIIKSGGYKISSLDIESVILHHPLVNECVVIGVKDLEWGERVTAVVVLQPGKKEQDLTLEQLRDYCKKKLPAYQCPTQLKIVDKLERNAVGKVNKKELNAKLFPPSSNNKN</sequence>
<protein>
    <recommendedName>
        <fullName evidence="3">AMP-binding enzyme C-terminal domain-containing protein</fullName>
    </recommendedName>
</protein>
<dbReference type="Proteomes" id="UP000681720">
    <property type="component" value="Unassembled WGS sequence"/>
</dbReference>
<proteinExistence type="inferred from homology"/>
<evidence type="ECO:0000313" key="4">
    <source>
        <dbReference type="EMBL" id="CAF5146185.1"/>
    </source>
</evidence>
<dbReference type="EMBL" id="CAJOBJ010283141">
    <property type="protein sequence ID" value="CAF5146185.1"/>
    <property type="molecule type" value="Genomic_DNA"/>
</dbReference>
<accession>A0A8S3G149</accession>